<evidence type="ECO:0000313" key="2">
    <source>
        <dbReference type="EMBL" id="OIQ78552.1"/>
    </source>
</evidence>
<feature type="region of interest" description="Disordered" evidence="1">
    <location>
        <begin position="50"/>
        <end position="71"/>
    </location>
</feature>
<organism evidence="2">
    <name type="scientific">mine drainage metagenome</name>
    <dbReference type="NCBI Taxonomy" id="410659"/>
    <lineage>
        <taxon>unclassified sequences</taxon>
        <taxon>metagenomes</taxon>
        <taxon>ecological metagenomes</taxon>
    </lineage>
</organism>
<gene>
    <name evidence="2" type="ORF">GALL_397340</name>
</gene>
<protein>
    <submittedName>
        <fullName evidence="2">Uncharacterized protein</fullName>
    </submittedName>
</protein>
<dbReference type="AlphaFoldDB" id="A0A1J5Q5A8"/>
<name>A0A1J5Q5A8_9ZZZZ</name>
<evidence type="ECO:0000256" key="1">
    <source>
        <dbReference type="SAM" id="MobiDB-lite"/>
    </source>
</evidence>
<sequence>MAEAQHQGTRDFRAALLIDPPLARPLCDPACCRRIGAQLTFNPAPRHCHGDTLKHTASTGLSKQRRLQIDR</sequence>
<dbReference type="EMBL" id="MLJW01001379">
    <property type="protein sequence ID" value="OIQ78552.1"/>
    <property type="molecule type" value="Genomic_DNA"/>
</dbReference>
<accession>A0A1J5Q5A8</accession>
<comment type="caution">
    <text evidence="2">The sequence shown here is derived from an EMBL/GenBank/DDBJ whole genome shotgun (WGS) entry which is preliminary data.</text>
</comment>
<proteinExistence type="predicted"/>
<reference evidence="2" key="1">
    <citation type="submission" date="2016-10" db="EMBL/GenBank/DDBJ databases">
        <title>Sequence of Gallionella enrichment culture.</title>
        <authorList>
            <person name="Poehlein A."/>
            <person name="Muehling M."/>
            <person name="Daniel R."/>
        </authorList>
    </citation>
    <scope>NUCLEOTIDE SEQUENCE</scope>
</reference>